<organism evidence="6 7">
    <name type="scientific">Clostridium algifaecis</name>
    <dbReference type="NCBI Taxonomy" id="1472040"/>
    <lineage>
        <taxon>Bacteria</taxon>
        <taxon>Bacillati</taxon>
        <taxon>Bacillota</taxon>
        <taxon>Clostridia</taxon>
        <taxon>Eubacteriales</taxon>
        <taxon>Clostridiaceae</taxon>
        <taxon>Clostridium</taxon>
    </lineage>
</organism>
<dbReference type="Pfam" id="PF13205">
    <property type="entry name" value="Big_5"/>
    <property type="match status" value="1"/>
</dbReference>
<dbReference type="RefSeq" id="WP_209702714.1">
    <property type="nucleotide sequence ID" value="NZ_JAGGLM010000015.1"/>
</dbReference>
<evidence type="ECO:0000259" key="4">
    <source>
        <dbReference type="Pfam" id="PF07532"/>
    </source>
</evidence>
<dbReference type="Pfam" id="PF07532">
    <property type="entry name" value="Big_4"/>
    <property type="match status" value="1"/>
</dbReference>
<feature type="chain" id="PRO_5046543761" description="Bacterial Ig-like domain-containing protein" evidence="3">
    <location>
        <begin position="29"/>
        <end position="444"/>
    </location>
</feature>
<feature type="domain" description="SbsA Ig-like" evidence="5">
    <location>
        <begin position="115"/>
        <end position="206"/>
    </location>
</feature>
<evidence type="ECO:0000313" key="7">
    <source>
        <dbReference type="Proteomes" id="UP001519307"/>
    </source>
</evidence>
<feature type="compositionally biased region" description="Low complexity" evidence="2">
    <location>
        <begin position="64"/>
        <end position="81"/>
    </location>
</feature>
<sequence length="444" mass="48915">MKNFTKNLILFCGICAITQLSSHSIVFATSNTDKPSIESSKIVQSNLSKNNNEKTLSSTSQITNNNDSSAEASVSASNVKNTSADNSSKSTTTDTPQRVNSSSIINNGDYNNIVGKDNVPVDKVWQIRFSEPVDIQSLDGKIKLIDESTNKEVPIRMTGSNFDQVVSIVPLITLDPQNQYNLTFSDTITSKFGKKLSNPTLLNFTTSPVIKSIDNLTASINQWQDYSLPTTVNANMSDGTTTSVAVSWDKSVDTSQAPGNYTYTGTITGYGTVTLTLTINSFQPVSSISNSKRTQSSTGVNLYNYLMNYNNRQDVLQRAIQLHGGDTSNNCAYYASEALRRVNVNVPTYTANTNQLTSTLQNLGWKISTDLSYLLPGDICFTVSYGSGPTHTYTFMKWLDPKNYNYAYVCDNQGNEYNNDALHTRPIEYGSETKDPISYFMYLA</sequence>
<evidence type="ECO:0008006" key="8">
    <source>
        <dbReference type="Google" id="ProtNLM"/>
    </source>
</evidence>
<comment type="caution">
    <text evidence="6">The sequence shown here is derived from an EMBL/GenBank/DDBJ whole genome shotgun (WGS) entry which is preliminary data.</text>
</comment>
<dbReference type="Proteomes" id="UP001519307">
    <property type="component" value="Unassembled WGS sequence"/>
</dbReference>
<dbReference type="InterPro" id="IPR011081">
    <property type="entry name" value="Big_4"/>
</dbReference>
<evidence type="ECO:0000313" key="6">
    <source>
        <dbReference type="EMBL" id="MBP2033507.1"/>
    </source>
</evidence>
<keyword evidence="1 3" id="KW-0732">Signal</keyword>
<evidence type="ECO:0000259" key="5">
    <source>
        <dbReference type="Pfam" id="PF13205"/>
    </source>
</evidence>
<name>A0ABS4KU00_9CLOT</name>
<dbReference type="EMBL" id="JAGGLM010000015">
    <property type="protein sequence ID" value="MBP2033507.1"/>
    <property type="molecule type" value="Genomic_DNA"/>
</dbReference>
<proteinExistence type="predicted"/>
<feature type="region of interest" description="Disordered" evidence="2">
    <location>
        <begin position="44"/>
        <end position="106"/>
    </location>
</feature>
<protein>
    <recommendedName>
        <fullName evidence="8">Bacterial Ig-like domain-containing protein</fullName>
    </recommendedName>
</protein>
<feature type="signal peptide" evidence="3">
    <location>
        <begin position="1"/>
        <end position="28"/>
    </location>
</feature>
<accession>A0ABS4KU00</accession>
<feature type="compositionally biased region" description="Polar residues" evidence="2">
    <location>
        <begin position="44"/>
        <end position="63"/>
    </location>
</feature>
<keyword evidence="7" id="KW-1185">Reference proteome</keyword>
<evidence type="ECO:0000256" key="2">
    <source>
        <dbReference type="SAM" id="MobiDB-lite"/>
    </source>
</evidence>
<dbReference type="InterPro" id="IPR032812">
    <property type="entry name" value="SbsA_Ig"/>
</dbReference>
<gene>
    <name evidence="6" type="ORF">J2Z42_002210</name>
</gene>
<evidence type="ECO:0000256" key="3">
    <source>
        <dbReference type="SAM" id="SignalP"/>
    </source>
</evidence>
<feature type="domain" description="Bacterial Ig-like" evidence="4">
    <location>
        <begin position="213"/>
        <end position="270"/>
    </location>
</feature>
<evidence type="ECO:0000256" key="1">
    <source>
        <dbReference type="ARBA" id="ARBA00022729"/>
    </source>
</evidence>
<feature type="compositionally biased region" description="Polar residues" evidence="2">
    <location>
        <begin position="82"/>
        <end position="106"/>
    </location>
</feature>
<reference evidence="6 7" key="1">
    <citation type="submission" date="2021-03" db="EMBL/GenBank/DDBJ databases">
        <title>Genomic Encyclopedia of Type Strains, Phase IV (KMG-IV): sequencing the most valuable type-strain genomes for metagenomic binning, comparative biology and taxonomic classification.</title>
        <authorList>
            <person name="Goeker M."/>
        </authorList>
    </citation>
    <scope>NUCLEOTIDE SEQUENCE [LARGE SCALE GENOMIC DNA]</scope>
    <source>
        <strain evidence="6 7">DSM 28783</strain>
    </source>
</reference>